<feature type="domain" description="Cytochrome c" evidence="6">
    <location>
        <begin position="22"/>
        <end position="129"/>
    </location>
</feature>
<keyword evidence="1 4" id="KW-0349">Heme</keyword>
<dbReference type="PROSITE" id="PS51007">
    <property type="entry name" value="CYTC"/>
    <property type="match status" value="1"/>
</dbReference>
<evidence type="ECO:0000259" key="6">
    <source>
        <dbReference type="PROSITE" id="PS51007"/>
    </source>
</evidence>
<dbReference type="InterPro" id="IPR022655">
    <property type="entry name" value="DUF1553"/>
</dbReference>
<evidence type="ECO:0000313" key="8">
    <source>
        <dbReference type="Proteomes" id="UP000248882"/>
    </source>
</evidence>
<dbReference type="GO" id="GO:0046872">
    <property type="term" value="F:metal ion binding"/>
    <property type="evidence" value="ECO:0007669"/>
    <property type="project" value="UniProtKB-KW"/>
</dbReference>
<evidence type="ECO:0000256" key="5">
    <source>
        <dbReference type="SAM" id="Phobius"/>
    </source>
</evidence>
<dbReference type="PANTHER" id="PTHR35889:SF3">
    <property type="entry name" value="F-BOX DOMAIN-CONTAINING PROTEIN"/>
    <property type="match status" value="1"/>
</dbReference>
<dbReference type="GO" id="GO:0020037">
    <property type="term" value="F:heme binding"/>
    <property type="evidence" value="ECO:0007669"/>
    <property type="project" value="InterPro"/>
</dbReference>
<dbReference type="InterPro" id="IPR011444">
    <property type="entry name" value="DUF1549"/>
</dbReference>
<dbReference type="Pfam" id="PF07635">
    <property type="entry name" value="PSCyt1"/>
    <property type="match status" value="1"/>
</dbReference>
<evidence type="ECO:0000256" key="4">
    <source>
        <dbReference type="PROSITE-ProRule" id="PRU00433"/>
    </source>
</evidence>
<comment type="caution">
    <text evidence="7">The sequence shown here is derived from an EMBL/GenBank/DDBJ whole genome shotgun (WGS) entry which is preliminary data.</text>
</comment>
<keyword evidence="5" id="KW-0812">Transmembrane</keyword>
<keyword evidence="8" id="KW-1185">Reference proteome</keyword>
<evidence type="ECO:0000313" key="7">
    <source>
        <dbReference type="EMBL" id="PZX55647.1"/>
    </source>
</evidence>
<protein>
    <submittedName>
        <fullName evidence="7">Cytochrome c</fullName>
    </submittedName>
</protein>
<dbReference type="InterPro" id="IPR036909">
    <property type="entry name" value="Cyt_c-like_dom_sf"/>
</dbReference>
<sequence>MVIHPKKMNNLKIAGFLTLAIIITIAGFMIFGQEKEVDFSTQIKPILNKNCISCHGGVKKSGGFSVLFEEEAFANTQSGHPAIIPGDPNGSEMIRRLTSNDPEVRMPYERTPLSPEEIDLLKTWIKQGAKWGEHWAYDPVQAPETITQKTSAGFSPDNNPTSTNTIDFYVGQKLEEHELAFSKEEQPLKLLRRAALDITGLPPTAELVDQFTSQEISYEQAVDKLLSAPTFGEKWATWWLDLARYADTKGYERDVSRTMWPYRDYVIRAFNDDKPFDEFTIEQLAGDLLPNPTEDQLAATAFHRNTMNNDEGGTNDEEFRVAAVLDRVGTTYEVWQSTTMACVQCHSHPYDPIRHEEFYESAAFFNNSRDEDTHDEEPRLRFYSPEEKSEIESVLSWVKENESSKAATERKNFLTYLEPKYPSHNAVDFDNAELIDTKWLGIQANGSAYLRKVDTRGSDQMLMYYGSGLDGSKMTIRNGGPTGEILAEFPINKTKGDITRAIPLKPVTGLIDLYLEVENTRVTSDQNAAKFVWFAFVPSLAGKDKPGFKDVQNTWETALNFRGTRLPILIENPSYMARETHVFERGNWMTLGEKVNPETPKILNNWNPEWPSNRLGFAYWLMDKENPLTSRTLVNRVWDQLFGRGIVSSLEDMGTQSDPPSHPELLDYLAWKTMNDYDWSMKSLIREIVTSATYRQSSALSAELFKLDPQNKWYARGPRFRLNAEQVRDQALAVSGLLSDKMYGPGVKPHQPEGIWQTVYNGESWNESMGEDAHRRGIYTFLKRTSPYPSFISFDAASREVCLSRRIVTNTPLQALVTLNDPVYLEAAYYLAEDMVKQDADKPEKGIAYGYEKLVLNPITEVKLETLSTLYEEALAEYKSDPESLVAFFDIKDKSTNPEQAAMSVVANALLNMDEFLTKP</sequence>
<dbReference type="Pfam" id="PF07587">
    <property type="entry name" value="PSD1"/>
    <property type="match status" value="1"/>
</dbReference>
<evidence type="ECO:0000256" key="1">
    <source>
        <dbReference type="ARBA" id="ARBA00022617"/>
    </source>
</evidence>
<organism evidence="7 8">
    <name type="scientific">Algoriphagus chordae</name>
    <dbReference type="NCBI Taxonomy" id="237019"/>
    <lineage>
        <taxon>Bacteria</taxon>
        <taxon>Pseudomonadati</taxon>
        <taxon>Bacteroidota</taxon>
        <taxon>Cytophagia</taxon>
        <taxon>Cytophagales</taxon>
        <taxon>Cyclobacteriaceae</taxon>
        <taxon>Algoriphagus</taxon>
    </lineage>
</organism>
<evidence type="ECO:0000256" key="2">
    <source>
        <dbReference type="ARBA" id="ARBA00022723"/>
    </source>
</evidence>
<dbReference type="Pfam" id="PF07583">
    <property type="entry name" value="PSCyt2"/>
    <property type="match status" value="1"/>
</dbReference>
<accession>A0A2W7RJC2</accession>
<dbReference type="EMBL" id="QKZT01000003">
    <property type="protein sequence ID" value="PZX55647.1"/>
    <property type="molecule type" value="Genomic_DNA"/>
</dbReference>
<proteinExistence type="predicted"/>
<reference evidence="7 8" key="1">
    <citation type="submission" date="2018-06" db="EMBL/GenBank/DDBJ databases">
        <title>Genomic Encyclopedia of Archaeal and Bacterial Type Strains, Phase II (KMG-II): from individual species to whole genera.</title>
        <authorList>
            <person name="Goeker M."/>
        </authorList>
    </citation>
    <scope>NUCLEOTIDE SEQUENCE [LARGE SCALE GENOMIC DNA]</scope>
    <source>
        <strain evidence="7 8">DSM 19830</strain>
    </source>
</reference>
<gene>
    <name evidence="7" type="ORF">LV85_00872</name>
</gene>
<name>A0A2W7RJC2_9BACT</name>
<evidence type="ECO:0000256" key="3">
    <source>
        <dbReference type="ARBA" id="ARBA00023004"/>
    </source>
</evidence>
<keyword evidence="5" id="KW-0472">Membrane</keyword>
<dbReference type="SUPFAM" id="SSF46626">
    <property type="entry name" value="Cytochrome c"/>
    <property type="match status" value="1"/>
</dbReference>
<dbReference type="InterPro" id="IPR011429">
    <property type="entry name" value="Cyt_c_Planctomycete-type"/>
</dbReference>
<feature type="transmembrane region" description="Helical" evidence="5">
    <location>
        <begin position="12"/>
        <end position="32"/>
    </location>
</feature>
<keyword evidence="5" id="KW-1133">Transmembrane helix</keyword>
<keyword evidence="3 4" id="KW-0408">Iron</keyword>
<dbReference type="Proteomes" id="UP000248882">
    <property type="component" value="Unassembled WGS sequence"/>
</dbReference>
<dbReference type="Gene3D" id="2.60.120.260">
    <property type="entry name" value="Galactose-binding domain-like"/>
    <property type="match status" value="1"/>
</dbReference>
<dbReference type="PANTHER" id="PTHR35889">
    <property type="entry name" value="CYCLOINULO-OLIGOSACCHARIDE FRUCTANOTRANSFERASE-RELATED"/>
    <property type="match status" value="1"/>
</dbReference>
<keyword evidence="2 4" id="KW-0479">Metal-binding</keyword>
<dbReference type="GO" id="GO:0009055">
    <property type="term" value="F:electron transfer activity"/>
    <property type="evidence" value="ECO:0007669"/>
    <property type="project" value="InterPro"/>
</dbReference>
<dbReference type="AlphaFoldDB" id="A0A2W7RJC2"/>
<dbReference type="InterPro" id="IPR009056">
    <property type="entry name" value="Cyt_c-like_dom"/>
</dbReference>